<dbReference type="GeneID" id="54292900"/>
<feature type="region of interest" description="Disordered" evidence="1">
    <location>
        <begin position="307"/>
        <end position="373"/>
    </location>
</feature>
<protein>
    <submittedName>
        <fullName evidence="2">Uncharacterized protein</fullName>
    </submittedName>
</protein>
<evidence type="ECO:0000313" key="3">
    <source>
        <dbReference type="Proteomes" id="UP000799438"/>
    </source>
</evidence>
<keyword evidence="3" id="KW-1185">Reference proteome</keyword>
<evidence type="ECO:0000313" key="2">
    <source>
        <dbReference type="EMBL" id="KAF2144357.1"/>
    </source>
</evidence>
<gene>
    <name evidence="2" type="ORF">K452DRAFT_140897</name>
</gene>
<feature type="compositionally biased region" description="Basic and acidic residues" evidence="1">
    <location>
        <begin position="355"/>
        <end position="367"/>
    </location>
</feature>
<dbReference type="RefSeq" id="XP_033400069.1">
    <property type="nucleotide sequence ID" value="XM_033535406.1"/>
</dbReference>
<dbReference type="Proteomes" id="UP000799438">
    <property type="component" value="Unassembled WGS sequence"/>
</dbReference>
<organism evidence="2 3">
    <name type="scientific">Aplosporella prunicola CBS 121167</name>
    <dbReference type="NCBI Taxonomy" id="1176127"/>
    <lineage>
        <taxon>Eukaryota</taxon>
        <taxon>Fungi</taxon>
        <taxon>Dikarya</taxon>
        <taxon>Ascomycota</taxon>
        <taxon>Pezizomycotina</taxon>
        <taxon>Dothideomycetes</taxon>
        <taxon>Dothideomycetes incertae sedis</taxon>
        <taxon>Botryosphaeriales</taxon>
        <taxon>Aplosporellaceae</taxon>
        <taxon>Aplosporella</taxon>
    </lineage>
</organism>
<dbReference type="EMBL" id="ML995479">
    <property type="protein sequence ID" value="KAF2144357.1"/>
    <property type="molecule type" value="Genomic_DNA"/>
</dbReference>
<feature type="region of interest" description="Disordered" evidence="1">
    <location>
        <begin position="394"/>
        <end position="422"/>
    </location>
</feature>
<feature type="compositionally biased region" description="Polar residues" evidence="1">
    <location>
        <begin position="408"/>
        <end position="418"/>
    </location>
</feature>
<evidence type="ECO:0000256" key="1">
    <source>
        <dbReference type="SAM" id="MobiDB-lite"/>
    </source>
</evidence>
<proteinExistence type="predicted"/>
<accession>A0A6A6BNE6</accession>
<dbReference type="AlphaFoldDB" id="A0A6A6BNE6"/>
<dbReference type="OrthoDB" id="47007at2759"/>
<sequence>MARFVASRRDDGVPLWWKGWGLCASFGARLRFQMLRWILLARCRCGGELGECGGLGLVMRLTSQGCSLKPGWEGARAFASWAGFALLLHIIVQSHTYLPFLVMPPTSSQSPTDDATTSIALTNAPAVAAWRMPTNDIVYLGQKGTARIGLDIRLSARTALIDLRVPIGFQNSTAYTTLHLVIPPSRISHLSSTNTIPTAVKETFLHGRTCTSDHDILGLAFVLSTAGDLVAPAAGLGVPRSRKADEMLTLVKALGTAREFEIYVPRASLAEAQARALCEVVCGGRVVDDGLVLERLYGGAGGAVVPLEDPDQVVSGNAPLPPPAYEDVATGTEGESSRPGKRRRLNDADDGQGSVDEKTTESLDEKPGSSSGTMDINALAAVVLSLQARVKQLEGERATAPTPAVVRSTRTTGTQTEPNPNPDVDALEALATNTTAHIAQLRHDISTQAAAYATALRDLTAHLEGSVADMQYQCGQEADAGLDRLDSEWQERLTGIQLEMQDFVTQEMEEVEGRIKRDFEAGRAVLRVEWDE</sequence>
<name>A0A6A6BNE6_9PEZI</name>
<reference evidence="2" key="1">
    <citation type="journal article" date="2020" name="Stud. Mycol.">
        <title>101 Dothideomycetes genomes: a test case for predicting lifestyles and emergence of pathogens.</title>
        <authorList>
            <person name="Haridas S."/>
            <person name="Albert R."/>
            <person name="Binder M."/>
            <person name="Bloem J."/>
            <person name="Labutti K."/>
            <person name="Salamov A."/>
            <person name="Andreopoulos B."/>
            <person name="Baker S."/>
            <person name="Barry K."/>
            <person name="Bills G."/>
            <person name="Bluhm B."/>
            <person name="Cannon C."/>
            <person name="Castanera R."/>
            <person name="Culley D."/>
            <person name="Daum C."/>
            <person name="Ezra D."/>
            <person name="Gonzalez J."/>
            <person name="Henrissat B."/>
            <person name="Kuo A."/>
            <person name="Liang C."/>
            <person name="Lipzen A."/>
            <person name="Lutzoni F."/>
            <person name="Magnuson J."/>
            <person name="Mondo S."/>
            <person name="Nolan M."/>
            <person name="Ohm R."/>
            <person name="Pangilinan J."/>
            <person name="Park H.-J."/>
            <person name="Ramirez L."/>
            <person name="Alfaro M."/>
            <person name="Sun H."/>
            <person name="Tritt A."/>
            <person name="Yoshinaga Y."/>
            <person name="Zwiers L.-H."/>
            <person name="Turgeon B."/>
            <person name="Goodwin S."/>
            <person name="Spatafora J."/>
            <person name="Crous P."/>
            <person name="Grigoriev I."/>
        </authorList>
    </citation>
    <scope>NUCLEOTIDE SEQUENCE</scope>
    <source>
        <strain evidence="2">CBS 121167</strain>
    </source>
</reference>